<protein>
    <submittedName>
        <fullName evidence="1">Uncharacterized protein</fullName>
    </submittedName>
</protein>
<gene>
    <name evidence="1" type="ORF">T310_3245</name>
</gene>
<comment type="caution">
    <text evidence="1">The sequence shown here is derived from an EMBL/GenBank/DDBJ whole genome shotgun (WGS) entry which is preliminary data.</text>
</comment>
<evidence type="ECO:0000313" key="1">
    <source>
        <dbReference type="EMBL" id="KKA22702.1"/>
    </source>
</evidence>
<organism evidence="1 2">
    <name type="scientific">Rasamsonia emersonii (strain ATCC 16479 / CBS 393.64 / IMI 116815)</name>
    <dbReference type="NCBI Taxonomy" id="1408163"/>
    <lineage>
        <taxon>Eukaryota</taxon>
        <taxon>Fungi</taxon>
        <taxon>Dikarya</taxon>
        <taxon>Ascomycota</taxon>
        <taxon>Pezizomycotina</taxon>
        <taxon>Eurotiomycetes</taxon>
        <taxon>Eurotiomycetidae</taxon>
        <taxon>Eurotiales</taxon>
        <taxon>Trichocomaceae</taxon>
        <taxon>Rasamsonia</taxon>
    </lineage>
</organism>
<evidence type="ECO:0000313" key="2">
    <source>
        <dbReference type="Proteomes" id="UP000053958"/>
    </source>
</evidence>
<dbReference type="RefSeq" id="XP_013329314.1">
    <property type="nucleotide sequence ID" value="XM_013473860.1"/>
</dbReference>
<name>A0A0F4YWN5_RASE3</name>
<dbReference type="EMBL" id="LASV01000129">
    <property type="protein sequence ID" value="KKA22702.1"/>
    <property type="molecule type" value="Genomic_DNA"/>
</dbReference>
<keyword evidence="2" id="KW-1185">Reference proteome</keyword>
<accession>A0A0F4YWN5</accession>
<proteinExistence type="predicted"/>
<dbReference type="GeneID" id="25315595"/>
<dbReference type="Proteomes" id="UP000053958">
    <property type="component" value="Unassembled WGS sequence"/>
</dbReference>
<sequence>MLLRAGNCSLSTQLILNVDPSADFRKIRRIYTLSDDARDCTALNGVNFNYEVQYKPSRSHSARLIWKENTCYIPFLMFTEARDCVQKWKLNVLYYPCSRPNIVPCCALISPGSWLSP</sequence>
<reference evidence="1 2" key="1">
    <citation type="submission" date="2015-04" db="EMBL/GenBank/DDBJ databases">
        <authorList>
            <person name="Heijne W.H."/>
            <person name="Fedorova N.D."/>
            <person name="Nierman W.C."/>
            <person name="Vollebregt A.W."/>
            <person name="Zhao Z."/>
            <person name="Wu L."/>
            <person name="Kumar M."/>
            <person name="Stam H."/>
            <person name="van den Berg M.A."/>
            <person name="Pel H.J."/>
        </authorList>
    </citation>
    <scope>NUCLEOTIDE SEQUENCE [LARGE SCALE GENOMIC DNA]</scope>
    <source>
        <strain evidence="1 2">CBS 393.64</strain>
    </source>
</reference>
<dbReference type="AlphaFoldDB" id="A0A0F4YWN5"/>